<dbReference type="EMBL" id="WCTL01000012">
    <property type="protein sequence ID" value="KAB4234828.1"/>
    <property type="molecule type" value="Genomic_DNA"/>
</dbReference>
<accession>A0A7J5HWT4</accession>
<reference evidence="1 2" key="1">
    <citation type="journal article" date="2019" name="Nat. Med.">
        <title>A library of human gut bacterial isolates paired with longitudinal multiomics data enables mechanistic microbiome research.</title>
        <authorList>
            <person name="Poyet M."/>
            <person name="Groussin M."/>
            <person name="Gibbons S.M."/>
            <person name="Avila-Pacheco J."/>
            <person name="Jiang X."/>
            <person name="Kearney S.M."/>
            <person name="Perrotta A.R."/>
            <person name="Berdy B."/>
            <person name="Zhao S."/>
            <person name="Lieberman T.D."/>
            <person name="Swanson P.K."/>
            <person name="Smith M."/>
            <person name="Roesemann S."/>
            <person name="Alexander J.E."/>
            <person name="Rich S.A."/>
            <person name="Livny J."/>
            <person name="Vlamakis H."/>
            <person name="Clish C."/>
            <person name="Bullock K."/>
            <person name="Deik A."/>
            <person name="Scott J."/>
            <person name="Pierce K.A."/>
            <person name="Xavier R.J."/>
            <person name="Alm E.J."/>
        </authorList>
    </citation>
    <scope>NUCLEOTIDE SEQUENCE [LARGE SCALE GENOMIC DNA]</scope>
    <source>
        <strain evidence="1 2">BIOML-A5</strain>
    </source>
</reference>
<evidence type="ECO:0000313" key="1">
    <source>
        <dbReference type="EMBL" id="KAB4234828.1"/>
    </source>
</evidence>
<name>A0A7J5HWT4_BACUN</name>
<dbReference type="AlphaFoldDB" id="A0A7J5HWT4"/>
<comment type="caution">
    <text evidence="1">The sequence shown here is derived from an EMBL/GenBank/DDBJ whole genome shotgun (WGS) entry which is preliminary data.</text>
</comment>
<organism evidence="1 2">
    <name type="scientific">Bacteroides uniformis</name>
    <dbReference type="NCBI Taxonomy" id="820"/>
    <lineage>
        <taxon>Bacteria</taxon>
        <taxon>Pseudomonadati</taxon>
        <taxon>Bacteroidota</taxon>
        <taxon>Bacteroidia</taxon>
        <taxon>Bacteroidales</taxon>
        <taxon>Bacteroidaceae</taxon>
        <taxon>Bacteroides</taxon>
    </lineage>
</organism>
<gene>
    <name evidence="1" type="ORF">GAP47_13885</name>
</gene>
<protein>
    <submittedName>
        <fullName evidence="1">Uncharacterized protein</fullName>
    </submittedName>
</protein>
<dbReference type="RefSeq" id="WP_151882859.1">
    <property type="nucleotide sequence ID" value="NZ_WCTL01000012.1"/>
</dbReference>
<dbReference type="Proteomes" id="UP000462376">
    <property type="component" value="Unassembled WGS sequence"/>
</dbReference>
<sequence length="87" mass="10541">MSRKRRKNPRHMFVSEEYVHYMGGTVAEPCYTIHLGEFGILEDLTLTELFCLRQILNETYEHERIQHFLWKEHYEEKRKRAKEGGAK</sequence>
<evidence type="ECO:0000313" key="2">
    <source>
        <dbReference type="Proteomes" id="UP000462376"/>
    </source>
</evidence>
<proteinExistence type="predicted"/>